<organism evidence="9 10">
    <name type="scientific">Tagetes erecta</name>
    <name type="common">African marigold</name>
    <dbReference type="NCBI Taxonomy" id="13708"/>
    <lineage>
        <taxon>Eukaryota</taxon>
        <taxon>Viridiplantae</taxon>
        <taxon>Streptophyta</taxon>
        <taxon>Embryophyta</taxon>
        <taxon>Tracheophyta</taxon>
        <taxon>Spermatophyta</taxon>
        <taxon>Magnoliopsida</taxon>
        <taxon>eudicotyledons</taxon>
        <taxon>Gunneridae</taxon>
        <taxon>Pentapetalae</taxon>
        <taxon>asterids</taxon>
        <taxon>campanulids</taxon>
        <taxon>Asterales</taxon>
        <taxon>Asteraceae</taxon>
        <taxon>Asteroideae</taxon>
        <taxon>Heliantheae alliance</taxon>
        <taxon>Tageteae</taxon>
        <taxon>Tagetes</taxon>
    </lineage>
</organism>
<dbReference type="PANTHER" id="PTHR45811">
    <property type="entry name" value="COPPER TRANSPORT PROTEIN FAMILY-RELATED"/>
    <property type="match status" value="1"/>
</dbReference>
<dbReference type="CDD" id="cd00371">
    <property type="entry name" value="HMA"/>
    <property type="match status" value="1"/>
</dbReference>
<dbReference type="InterPro" id="IPR051863">
    <property type="entry name" value="HIPP"/>
</dbReference>
<dbReference type="Proteomes" id="UP001229421">
    <property type="component" value="Unassembled WGS sequence"/>
</dbReference>
<evidence type="ECO:0000313" key="10">
    <source>
        <dbReference type="Proteomes" id="UP001229421"/>
    </source>
</evidence>
<evidence type="ECO:0000313" key="9">
    <source>
        <dbReference type="EMBL" id="KAK1410432.1"/>
    </source>
</evidence>
<evidence type="ECO:0000256" key="6">
    <source>
        <dbReference type="ARBA" id="ARBA00024045"/>
    </source>
</evidence>
<dbReference type="AlphaFoldDB" id="A0AAD8NIS2"/>
<feature type="domain" description="HMA" evidence="8">
    <location>
        <begin position="2"/>
        <end position="65"/>
    </location>
</feature>
<evidence type="ECO:0000256" key="3">
    <source>
        <dbReference type="ARBA" id="ARBA00022723"/>
    </source>
</evidence>
<gene>
    <name evidence="9" type="ORF">QVD17_36969</name>
</gene>
<keyword evidence="10" id="KW-1185">Reference proteome</keyword>
<dbReference type="GO" id="GO:0009626">
    <property type="term" value="P:plant-type hypersensitive response"/>
    <property type="evidence" value="ECO:0007669"/>
    <property type="project" value="UniProtKB-KW"/>
</dbReference>
<reference evidence="9" key="1">
    <citation type="journal article" date="2023" name="bioRxiv">
        <title>Improved chromosome-level genome assembly for marigold (Tagetes erecta).</title>
        <authorList>
            <person name="Jiang F."/>
            <person name="Yuan L."/>
            <person name="Wang S."/>
            <person name="Wang H."/>
            <person name="Xu D."/>
            <person name="Wang A."/>
            <person name="Fan W."/>
        </authorList>
    </citation>
    <scope>NUCLEOTIDE SEQUENCE</scope>
    <source>
        <strain evidence="9">WSJ</strain>
        <tissue evidence="9">Leaf</tissue>
    </source>
</reference>
<evidence type="ECO:0000256" key="2">
    <source>
        <dbReference type="ARBA" id="ARBA00022481"/>
    </source>
</evidence>
<protein>
    <recommendedName>
        <fullName evidence="8">HMA domain-containing protein</fullName>
    </recommendedName>
</protein>
<dbReference type="GO" id="GO:0016020">
    <property type="term" value="C:membrane"/>
    <property type="evidence" value="ECO:0007669"/>
    <property type="project" value="UniProtKB-SubCell"/>
</dbReference>
<dbReference type="InterPro" id="IPR036163">
    <property type="entry name" value="HMA_dom_sf"/>
</dbReference>
<proteinExistence type="inferred from homology"/>
<dbReference type="PANTHER" id="PTHR45811:SF13">
    <property type="entry name" value="OS04G0661100 PROTEIN"/>
    <property type="match status" value="1"/>
</dbReference>
<comment type="similarity">
    <text evidence="6">Belongs to the HIPP family.</text>
</comment>
<evidence type="ECO:0000256" key="1">
    <source>
        <dbReference type="ARBA" id="ARBA00004170"/>
    </source>
</evidence>
<dbReference type="GO" id="GO:0046872">
    <property type="term" value="F:metal ion binding"/>
    <property type="evidence" value="ECO:0007669"/>
    <property type="project" value="UniProtKB-KW"/>
</dbReference>
<evidence type="ECO:0000256" key="4">
    <source>
        <dbReference type="ARBA" id="ARBA00023288"/>
    </source>
</evidence>
<sequence length="150" mass="16859">MVQRTVLKVQLSCDKSKKKILRAISGLRGVDQIEIDGAKGTLTVTGDADPYEIIQRTKKAGKFVEVVTVGPPPAPPKKPEDKKPEEKKPPEKKPDEKKPAEKKPEEKKPDPNLHNHPYNFHYPQDCVICQQMAMIHMNRDHEPGSSCTVM</sequence>
<comment type="caution">
    <text evidence="9">The sequence shown here is derived from an EMBL/GenBank/DDBJ whole genome shotgun (WGS) entry which is preliminary data.</text>
</comment>
<dbReference type="PROSITE" id="PS50846">
    <property type="entry name" value="HMA_2"/>
    <property type="match status" value="1"/>
</dbReference>
<comment type="subcellular location">
    <subcellularLocation>
        <location evidence="1">Membrane</location>
        <topology evidence="1">Peripheral membrane protein</topology>
    </subcellularLocation>
</comment>
<evidence type="ECO:0000256" key="5">
    <source>
        <dbReference type="ARBA" id="ARBA00023289"/>
    </source>
</evidence>
<name>A0AAD8NIS2_TARER</name>
<keyword evidence="2" id="KW-0488">Methylation</keyword>
<evidence type="ECO:0000259" key="8">
    <source>
        <dbReference type="PROSITE" id="PS50846"/>
    </source>
</evidence>
<feature type="compositionally biased region" description="Basic and acidic residues" evidence="7">
    <location>
        <begin position="77"/>
        <end position="113"/>
    </location>
</feature>
<dbReference type="SUPFAM" id="SSF55008">
    <property type="entry name" value="HMA, heavy metal-associated domain"/>
    <property type="match status" value="1"/>
</dbReference>
<accession>A0AAD8NIS2</accession>
<dbReference type="InterPro" id="IPR006121">
    <property type="entry name" value="HMA_dom"/>
</dbReference>
<keyword evidence="3" id="KW-0479">Metal-binding</keyword>
<dbReference type="EMBL" id="JAUHHV010000010">
    <property type="protein sequence ID" value="KAK1410432.1"/>
    <property type="molecule type" value="Genomic_DNA"/>
</dbReference>
<keyword evidence="4" id="KW-0449">Lipoprotein</keyword>
<evidence type="ECO:0000256" key="7">
    <source>
        <dbReference type="SAM" id="MobiDB-lite"/>
    </source>
</evidence>
<keyword evidence="5" id="KW-0636">Prenylation</keyword>
<feature type="region of interest" description="Disordered" evidence="7">
    <location>
        <begin position="67"/>
        <end position="117"/>
    </location>
</feature>
<dbReference type="Gene3D" id="3.30.70.100">
    <property type="match status" value="1"/>
</dbReference>
<dbReference type="Pfam" id="PF00403">
    <property type="entry name" value="HMA"/>
    <property type="match status" value="1"/>
</dbReference>